<dbReference type="AlphaFoldDB" id="A0AAW1X8F6"/>
<dbReference type="Proteomes" id="UP001457282">
    <property type="component" value="Unassembled WGS sequence"/>
</dbReference>
<evidence type="ECO:0000313" key="3">
    <source>
        <dbReference type="EMBL" id="KAK9932922.1"/>
    </source>
</evidence>
<dbReference type="GO" id="GO:0006952">
    <property type="term" value="P:defense response"/>
    <property type="evidence" value="ECO:0007669"/>
    <property type="project" value="UniProtKB-KW"/>
</dbReference>
<dbReference type="Gene3D" id="3.80.10.10">
    <property type="entry name" value="Ribonuclease Inhibitor"/>
    <property type="match status" value="1"/>
</dbReference>
<gene>
    <name evidence="3" type="ORF">M0R45_020141</name>
</gene>
<dbReference type="GO" id="GO:0043531">
    <property type="term" value="F:ADP binding"/>
    <property type="evidence" value="ECO:0007669"/>
    <property type="project" value="InterPro"/>
</dbReference>
<proteinExistence type="predicted"/>
<keyword evidence="4" id="KW-1185">Reference proteome</keyword>
<dbReference type="InterPro" id="IPR032675">
    <property type="entry name" value="LRR_dom_sf"/>
</dbReference>
<evidence type="ECO:0000313" key="4">
    <source>
        <dbReference type="Proteomes" id="UP001457282"/>
    </source>
</evidence>
<dbReference type="InterPro" id="IPR027417">
    <property type="entry name" value="P-loop_NTPase"/>
</dbReference>
<evidence type="ECO:0000256" key="1">
    <source>
        <dbReference type="ARBA" id="ARBA00022821"/>
    </source>
</evidence>
<sequence>MVSGAALVTTFNALYEVVQQKSQLKSLIKDVETRLKELEPMIKEITPNAMLWGLANIKTEMEDGKKLIEHYKPRSWLFKKTGFSDKLRSLDKSLSDLLPVLSLCLRNYQKQLEQSCEKRLQLLCEQKILTKITCLTCDLPKPPSFTIGLEKPLGKLRKFIVEPEQSMLVITAPAGCGKTTLATVFCHDQKVKENFKQNIFFVDVSKKPNLDHIVEQIFLHKGYTYRLPYAIENERCTESFLVDFLREHQQPVLLVLDGVWCGGEYDELLEKFNQLKLSTLKILVTSRFHFPRFNFLYKSYDSYDLKWLEDESATELFHYPPTDTSPRIPEHISKEVRSFVSCNALIGEVRQVGKLMCKDEYTHGYYSEHFVTQHEMLRELAIHQTRLEPIEERERLIINLCGKDNFRKQMSQPMKARLLAISTERVFSTNWQLPDLEVLVLNLQTDKFELPEFMEKLVDKLKVLIVTYYGLLPATAELSNFQLLSSLSNLKRIRLERISVPCIVKNLIKLERVQKISVFMCDISQAFSDSSIKIFEAFPRLEEMNIDYCNGIEQVPTNLCYHTLLKRLSITNCPELLALPEEIGKLENLEELRLVYCTNLLGLPVSITNLTSLKLLDISDCWSMTVLPSGLCNFKELITRRSYKLHFASDT</sequence>
<name>A0AAW1X8F6_RUBAR</name>
<dbReference type="PRINTS" id="PR00364">
    <property type="entry name" value="DISEASERSIST"/>
</dbReference>
<dbReference type="Pfam" id="PF00931">
    <property type="entry name" value="NB-ARC"/>
    <property type="match status" value="1"/>
</dbReference>
<keyword evidence="1" id="KW-0611">Plant defense</keyword>
<protein>
    <recommendedName>
        <fullName evidence="2">NB-ARC domain-containing protein</fullName>
    </recommendedName>
</protein>
<reference evidence="3 4" key="1">
    <citation type="journal article" date="2023" name="G3 (Bethesda)">
        <title>A chromosome-length genome assembly and annotation of blackberry (Rubus argutus, cv. 'Hillquist').</title>
        <authorList>
            <person name="Bruna T."/>
            <person name="Aryal R."/>
            <person name="Dudchenko O."/>
            <person name="Sargent D.J."/>
            <person name="Mead D."/>
            <person name="Buti M."/>
            <person name="Cavallini A."/>
            <person name="Hytonen T."/>
            <person name="Andres J."/>
            <person name="Pham M."/>
            <person name="Weisz D."/>
            <person name="Mascagni F."/>
            <person name="Usai G."/>
            <person name="Natali L."/>
            <person name="Bassil N."/>
            <person name="Fernandez G.E."/>
            <person name="Lomsadze A."/>
            <person name="Armour M."/>
            <person name="Olukolu B."/>
            <person name="Poorten T."/>
            <person name="Britton C."/>
            <person name="Davik J."/>
            <person name="Ashrafi H."/>
            <person name="Aiden E.L."/>
            <person name="Borodovsky M."/>
            <person name="Worthington M."/>
        </authorList>
    </citation>
    <scope>NUCLEOTIDE SEQUENCE [LARGE SCALE GENOMIC DNA]</scope>
    <source>
        <strain evidence="3">PI 553951</strain>
    </source>
</reference>
<accession>A0AAW1X8F6</accession>
<comment type="caution">
    <text evidence="3">The sequence shown here is derived from an EMBL/GenBank/DDBJ whole genome shotgun (WGS) entry which is preliminary data.</text>
</comment>
<dbReference type="SUPFAM" id="SSF52047">
    <property type="entry name" value="RNI-like"/>
    <property type="match status" value="1"/>
</dbReference>
<dbReference type="PANTHER" id="PTHR36766:SF3">
    <property type="entry name" value="RPW8 DOMAIN-CONTAINING PROTEIN"/>
    <property type="match status" value="1"/>
</dbReference>
<dbReference type="InterPro" id="IPR002182">
    <property type="entry name" value="NB-ARC"/>
</dbReference>
<organism evidence="3 4">
    <name type="scientific">Rubus argutus</name>
    <name type="common">Southern blackberry</name>
    <dbReference type="NCBI Taxonomy" id="59490"/>
    <lineage>
        <taxon>Eukaryota</taxon>
        <taxon>Viridiplantae</taxon>
        <taxon>Streptophyta</taxon>
        <taxon>Embryophyta</taxon>
        <taxon>Tracheophyta</taxon>
        <taxon>Spermatophyta</taxon>
        <taxon>Magnoliopsida</taxon>
        <taxon>eudicotyledons</taxon>
        <taxon>Gunneridae</taxon>
        <taxon>Pentapetalae</taxon>
        <taxon>rosids</taxon>
        <taxon>fabids</taxon>
        <taxon>Rosales</taxon>
        <taxon>Rosaceae</taxon>
        <taxon>Rosoideae</taxon>
        <taxon>Rosoideae incertae sedis</taxon>
        <taxon>Rubus</taxon>
    </lineage>
</organism>
<dbReference type="SUPFAM" id="SSF52540">
    <property type="entry name" value="P-loop containing nucleoside triphosphate hydrolases"/>
    <property type="match status" value="1"/>
</dbReference>
<feature type="domain" description="NB-ARC" evidence="2">
    <location>
        <begin position="150"/>
        <end position="318"/>
    </location>
</feature>
<dbReference type="EMBL" id="JBEDUW010000004">
    <property type="protein sequence ID" value="KAK9932922.1"/>
    <property type="molecule type" value="Genomic_DNA"/>
</dbReference>
<evidence type="ECO:0000259" key="2">
    <source>
        <dbReference type="Pfam" id="PF00931"/>
    </source>
</evidence>
<dbReference type="Gene3D" id="3.40.50.300">
    <property type="entry name" value="P-loop containing nucleotide triphosphate hydrolases"/>
    <property type="match status" value="1"/>
</dbReference>
<dbReference type="PANTHER" id="PTHR36766">
    <property type="entry name" value="PLANT BROAD-SPECTRUM MILDEW RESISTANCE PROTEIN RPW8"/>
    <property type="match status" value="1"/>
</dbReference>